<feature type="compositionally biased region" description="Polar residues" evidence="6">
    <location>
        <begin position="1"/>
        <end position="14"/>
    </location>
</feature>
<dbReference type="InterPro" id="IPR053924">
    <property type="entry name" value="RecX_HTH_2nd"/>
</dbReference>
<comment type="subcellular location">
    <subcellularLocation>
        <location evidence="1 5">Cytoplasm</location>
    </subcellularLocation>
</comment>
<evidence type="ECO:0000256" key="1">
    <source>
        <dbReference type="ARBA" id="ARBA00004496"/>
    </source>
</evidence>
<organism evidence="10 11">
    <name type="scientific">Dysgonomonas hofstadii</name>
    <dbReference type="NCBI Taxonomy" id="637886"/>
    <lineage>
        <taxon>Bacteria</taxon>
        <taxon>Pseudomonadati</taxon>
        <taxon>Bacteroidota</taxon>
        <taxon>Bacteroidia</taxon>
        <taxon>Bacteroidales</taxon>
        <taxon>Dysgonomonadaceae</taxon>
        <taxon>Dysgonomonas</taxon>
    </lineage>
</organism>
<dbReference type="InterPro" id="IPR036388">
    <property type="entry name" value="WH-like_DNA-bd_sf"/>
</dbReference>
<evidence type="ECO:0000256" key="3">
    <source>
        <dbReference type="ARBA" id="ARBA00018111"/>
    </source>
</evidence>
<comment type="caution">
    <text evidence="10">The sequence shown here is derived from an EMBL/GenBank/DDBJ whole genome shotgun (WGS) entry which is preliminary data.</text>
</comment>
<dbReference type="InterPro" id="IPR003783">
    <property type="entry name" value="Regulatory_RecX"/>
</dbReference>
<keyword evidence="4 5" id="KW-0963">Cytoplasm</keyword>
<dbReference type="GO" id="GO:0005737">
    <property type="term" value="C:cytoplasm"/>
    <property type="evidence" value="ECO:0007669"/>
    <property type="project" value="UniProtKB-SubCell"/>
</dbReference>
<comment type="function">
    <text evidence="5">Modulates RecA activity.</text>
</comment>
<keyword evidence="11" id="KW-1185">Reference proteome</keyword>
<dbReference type="EMBL" id="JACIEP010000001">
    <property type="protein sequence ID" value="MBB4034472.1"/>
    <property type="molecule type" value="Genomic_DNA"/>
</dbReference>
<feature type="domain" description="RecX first three-helical" evidence="9">
    <location>
        <begin position="26"/>
        <end position="65"/>
    </location>
</feature>
<evidence type="ECO:0000313" key="11">
    <source>
        <dbReference type="Proteomes" id="UP000555103"/>
    </source>
</evidence>
<feature type="region of interest" description="Disordered" evidence="6">
    <location>
        <begin position="1"/>
        <end position="20"/>
    </location>
</feature>
<feature type="domain" description="RecX second three-helical" evidence="7">
    <location>
        <begin position="72"/>
        <end position="108"/>
    </location>
</feature>
<dbReference type="PANTHER" id="PTHR33602">
    <property type="entry name" value="REGULATORY PROTEIN RECX FAMILY PROTEIN"/>
    <property type="match status" value="1"/>
</dbReference>
<dbReference type="PANTHER" id="PTHR33602:SF1">
    <property type="entry name" value="REGULATORY PROTEIN RECX FAMILY PROTEIN"/>
    <property type="match status" value="1"/>
</dbReference>
<evidence type="ECO:0000256" key="4">
    <source>
        <dbReference type="ARBA" id="ARBA00022490"/>
    </source>
</evidence>
<evidence type="ECO:0000313" key="10">
    <source>
        <dbReference type="EMBL" id="MBB4034472.1"/>
    </source>
</evidence>
<evidence type="ECO:0000256" key="2">
    <source>
        <dbReference type="ARBA" id="ARBA00009695"/>
    </source>
</evidence>
<gene>
    <name evidence="5" type="primary">recX</name>
    <name evidence="10" type="ORF">GGR21_000357</name>
</gene>
<sequence>MKAQKGKQSNSSPTGRLGGAISEPQALNRIADYCSRAERCEFDVRKKLAAWELPEDAIKRILDRLKKERYLNDDRYAKSFINDKLKFNKWGKTKIIFELRKRKISESIYNPIFEELSADEFEEQLIHILSVKIKSVKGKNDYEKKTKLIRFAIGRGFSMGSTIKCVNKLMGGDYENDFS</sequence>
<dbReference type="Pfam" id="PF02631">
    <property type="entry name" value="RecX_HTH2"/>
    <property type="match status" value="1"/>
</dbReference>
<dbReference type="GO" id="GO:0006282">
    <property type="term" value="P:regulation of DNA repair"/>
    <property type="evidence" value="ECO:0007669"/>
    <property type="project" value="UniProtKB-UniRule"/>
</dbReference>
<evidence type="ECO:0000256" key="6">
    <source>
        <dbReference type="SAM" id="MobiDB-lite"/>
    </source>
</evidence>
<dbReference type="InterPro" id="IPR053926">
    <property type="entry name" value="RecX_HTH_1st"/>
</dbReference>
<comment type="similarity">
    <text evidence="2 5">Belongs to the RecX family.</text>
</comment>
<evidence type="ECO:0000259" key="7">
    <source>
        <dbReference type="Pfam" id="PF02631"/>
    </source>
</evidence>
<name>A0A840CPH2_9BACT</name>
<evidence type="ECO:0000259" key="9">
    <source>
        <dbReference type="Pfam" id="PF21982"/>
    </source>
</evidence>
<dbReference type="Pfam" id="PF21982">
    <property type="entry name" value="RecX_HTH1"/>
    <property type="match status" value="1"/>
</dbReference>
<dbReference type="Proteomes" id="UP000555103">
    <property type="component" value="Unassembled WGS sequence"/>
</dbReference>
<dbReference type="HAMAP" id="MF_01114">
    <property type="entry name" value="RecX"/>
    <property type="match status" value="1"/>
</dbReference>
<evidence type="ECO:0000259" key="8">
    <source>
        <dbReference type="Pfam" id="PF21981"/>
    </source>
</evidence>
<reference evidence="10 11" key="1">
    <citation type="submission" date="2020-08" db="EMBL/GenBank/DDBJ databases">
        <title>Genomic Encyclopedia of Type Strains, Phase IV (KMG-IV): sequencing the most valuable type-strain genomes for metagenomic binning, comparative biology and taxonomic classification.</title>
        <authorList>
            <person name="Goeker M."/>
        </authorList>
    </citation>
    <scope>NUCLEOTIDE SEQUENCE [LARGE SCALE GENOMIC DNA]</scope>
    <source>
        <strain evidence="10 11">DSM 104969</strain>
    </source>
</reference>
<accession>A0A840CPH2</accession>
<dbReference type="Gene3D" id="1.10.10.10">
    <property type="entry name" value="Winged helix-like DNA-binding domain superfamily/Winged helix DNA-binding domain"/>
    <property type="match status" value="2"/>
</dbReference>
<dbReference type="AlphaFoldDB" id="A0A840CPH2"/>
<protein>
    <recommendedName>
        <fullName evidence="3 5">Regulatory protein RecX</fullName>
    </recommendedName>
</protein>
<dbReference type="InterPro" id="IPR053925">
    <property type="entry name" value="RecX_HTH_3rd"/>
</dbReference>
<proteinExistence type="inferred from homology"/>
<evidence type="ECO:0000256" key="5">
    <source>
        <dbReference type="HAMAP-Rule" id="MF_01114"/>
    </source>
</evidence>
<feature type="domain" description="RecX third three-helical" evidence="8">
    <location>
        <begin position="123"/>
        <end position="159"/>
    </location>
</feature>
<dbReference type="Pfam" id="PF21981">
    <property type="entry name" value="RecX_HTH3"/>
    <property type="match status" value="1"/>
</dbReference>
<dbReference type="RefSeq" id="WP_183305403.1">
    <property type="nucleotide sequence ID" value="NZ_JACIEP010000001.1"/>
</dbReference>